<proteinExistence type="predicted"/>
<reference evidence="1 2" key="1">
    <citation type="submission" date="2014-02" db="EMBL/GenBank/DDBJ databases">
        <title>The Genome Sequence of Trichophyton rubrum (morphotype soudanense) CBS 452.61.</title>
        <authorList>
            <consortium name="The Broad Institute Genomics Platform"/>
            <person name="Cuomo C.A."/>
            <person name="White T.C."/>
            <person name="Graser Y."/>
            <person name="Martinez-Rossi N."/>
            <person name="Heitman J."/>
            <person name="Young S.K."/>
            <person name="Zeng Q."/>
            <person name="Gargeya S."/>
            <person name="Abouelleil A."/>
            <person name="Alvarado L."/>
            <person name="Chapman S.B."/>
            <person name="Gainer-Dewar J."/>
            <person name="Goldberg J."/>
            <person name="Griggs A."/>
            <person name="Gujja S."/>
            <person name="Hansen M."/>
            <person name="Howarth C."/>
            <person name="Imamovic A."/>
            <person name="Larimer J."/>
            <person name="Martinez D."/>
            <person name="Murphy C."/>
            <person name="Pearson M.D."/>
            <person name="Persinoti G."/>
            <person name="Poon T."/>
            <person name="Priest M."/>
            <person name="Roberts A.D."/>
            <person name="Saif S."/>
            <person name="Shea T.D."/>
            <person name="Sykes S.N."/>
            <person name="Wortman J."/>
            <person name="Nusbaum C."/>
            <person name="Birren B."/>
        </authorList>
    </citation>
    <scope>NUCLEOTIDE SEQUENCE [LARGE SCALE GENOMIC DNA]</scope>
    <source>
        <strain evidence="1 2">CBS 452.61</strain>
    </source>
</reference>
<dbReference type="EMBL" id="KK208726">
    <property type="protein sequence ID" value="EZF78448.1"/>
    <property type="molecule type" value="Genomic_DNA"/>
</dbReference>
<evidence type="ECO:0000313" key="2">
    <source>
        <dbReference type="Proteomes" id="UP000023623"/>
    </source>
</evidence>
<organism evidence="1 2">
    <name type="scientific">Trichophyton soudanense CBS 452.61</name>
    <dbReference type="NCBI Taxonomy" id="1215331"/>
    <lineage>
        <taxon>Eukaryota</taxon>
        <taxon>Fungi</taxon>
        <taxon>Dikarya</taxon>
        <taxon>Ascomycota</taxon>
        <taxon>Pezizomycotina</taxon>
        <taxon>Eurotiomycetes</taxon>
        <taxon>Eurotiomycetidae</taxon>
        <taxon>Onygenales</taxon>
        <taxon>Arthrodermataceae</taxon>
        <taxon>Trichophyton</taxon>
    </lineage>
</organism>
<accession>A0A022Y738</accession>
<protein>
    <submittedName>
        <fullName evidence="1">Uncharacterized protein</fullName>
    </submittedName>
</protein>
<dbReference type="HOGENOM" id="CLU_1994263_0_0_1"/>
<evidence type="ECO:0000313" key="1">
    <source>
        <dbReference type="EMBL" id="EZF78448.1"/>
    </source>
</evidence>
<keyword evidence="2" id="KW-1185">Reference proteome</keyword>
<dbReference type="Proteomes" id="UP000023623">
    <property type="component" value="Unassembled WGS sequence"/>
</dbReference>
<sequence>MIRSRCRGTVELGMLKIMHSRKPAMQLREIVTLQGWPGSRVGGHLMCVVSKATYKPLFPRFQMGTYAQRLLLAITTRLKYSVGTSKKLGRRNAAIERNSVDITEYVVKSKLRVAGNYGRLTASSA</sequence>
<dbReference type="AlphaFoldDB" id="A0A022Y738"/>
<gene>
    <name evidence="1" type="ORF">H105_00600</name>
</gene>
<name>A0A022Y738_TRISD</name>